<evidence type="ECO:0000313" key="3">
    <source>
        <dbReference type="EMBL" id="EZQ03047.1"/>
    </source>
</evidence>
<keyword evidence="1 3" id="KW-0413">Isomerase</keyword>
<accession>A0A031LLH2</accession>
<dbReference type="AlphaFoldDB" id="A0A031LLH2"/>
<dbReference type="NCBIfam" id="TIGR00021">
    <property type="entry name" value="rpiA"/>
    <property type="match status" value="1"/>
</dbReference>
<comment type="caution">
    <text evidence="3">The sequence shown here is derived from an EMBL/GenBank/DDBJ whole genome shotgun (WGS) entry which is preliminary data.</text>
</comment>
<dbReference type="SUPFAM" id="SSF100950">
    <property type="entry name" value="NagB/RpiA/CoA transferase-like"/>
    <property type="match status" value="1"/>
</dbReference>
<dbReference type="SUPFAM" id="SSF75445">
    <property type="entry name" value="D-ribose-5-phosphate isomerase (RpiA), lid domain"/>
    <property type="match status" value="1"/>
</dbReference>
<gene>
    <name evidence="3" type="ORF">CM19_09400</name>
</gene>
<dbReference type="EC" id="5.3.1.6" evidence="2"/>
<dbReference type="STRING" id="1160895.CM19_09400"/>
<dbReference type="GO" id="GO:0006014">
    <property type="term" value="P:D-ribose metabolic process"/>
    <property type="evidence" value="ECO:0007669"/>
    <property type="project" value="TreeGrafter"/>
</dbReference>
<dbReference type="InterPro" id="IPR004788">
    <property type="entry name" value="Ribose5P_isomerase_type_A"/>
</dbReference>
<dbReference type="RefSeq" id="WP_048100101.1">
    <property type="nucleotide sequence ID" value="NZ_JFZT01000048.1"/>
</dbReference>
<dbReference type="Proteomes" id="UP000024332">
    <property type="component" value="Unassembled WGS sequence"/>
</dbReference>
<evidence type="ECO:0000313" key="4">
    <source>
        <dbReference type="Proteomes" id="UP000024332"/>
    </source>
</evidence>
<dbReference type="InterPro" id="IPR037171">
    <property type="entry name" value="NagB/RpiA_transferase-like"/>
</dbReference>
<name>A0A031LLH2_9CREN</name>
<evidence type="ECO:0000256" key="1">
    <source>
        <dbReference type="ARBA" id="ARBA00023235"/>
    </source>
</evidence>
<dbReference type="PANTHER" id="PTHR11934:SF0">
    <property type="entry name" value="RIBOSE-5-PHOSPHATE ISOMERASE"/>
    <property type="match status" value="1"/>
</dbReference>
<proteinExistence type="predicted"/>
<dbReference type="GO" id="GO:0005829">
    <property type="term" value="C:cytosol"/>
    <property type="evidence" value="ECO:0007669"/>
    <property type="project" value="TreeGrafter"/>
</dbReference>
<dbReference type="PANTHER" id="PTHR11934">
    <property type="entry name" value="RIBOSE-5-PHOSPHATE ISOMERASE"/>
    <property type="match status" value="1"/>
</dbReference>
<organism evidence="3 4">
    <name type="scientific">Candidatus Acidianus copahuensis</name>
    <dbReference type="NCBI Taxonomy" id="1160895"/>
    <lineage>
        <taxon>Archaea</taxon>
        <taxon>Thermoproteota</taxon>
        <taxon>Thermoprotei</taxon>
        <taxon>Sulfolobales</taxon>
        <taxon>Sulfolobaceae</taxon>
        <taxon>Acidianus</taxon>
    </lineage>
</organism>
<dbReference type="Gene3D" id="3.30.70.260">
    <property type="match status" value="1"/>
</dbReference>
<dbReference type="Gene3D" id="3.40.50.1360">
    <property type="match status" value="1"/>
</dbReference>
<dbReference type="EMBL" id="JFZT01000048">
    <property type="protein sequence ID" value="EZQ03047.1"/>
    <property type="molecule type" value="Genomic_DNA"/>
</dbReference>
<dbReference type="OrthoDB" id="19013at2157"/>
<protein>
    <recommendedName>
        <fullName evidence="2">Ribose 5-phosphate isomerase A</fullName>
        <ecNumber evidence="2">5.3.1.6</ecNumber>
    </recommendedName>
</protein>
<dbReference type="GO" id="GO:0009052">
    <property type="term" value="P:pentose-phosphate shunt, non-oxidative branch"/>
    <property type="evidence" value="ECO:0007669"/>
    <property type="project" value="InterPro"/>
</dbReference>
<keyword evidence="4" id="KW-1185">Reference proteome</keyword>
<dbReference type="Pfam" id="PF06026">
    <property type="entry name" value="Rib_5-P_isom_A"/>
    <property type="match status" value="1"/>
</dbReference>
<evidence type="ECO:0000256" key="2">
    <source>
        <dbReference type="NCBIfam" id="TIGR00021"/>
    </source>
</evidence>
<dbReference type="GO" id="GO:0004751">
    <property type="term" value="F:ribose-5-phosphate isomerase activity"/>
    <property type="evidence" value="ECO:0007669"/>
    <property type="project" value="UniProtKB-UniRule"/>
</dbReference>
<sequence length="234" mass="25996">MADPKEILANFALNYIYKYNIIGLGTGKTIRKLIETISFDSFSNKLFLTSSIDSEILISQKGLNVISLFSGLLPDIYIDSFDSLLHDNKNKNFIMIKGGGGALTREKILAYNAKFRVFIGEETKMVKNPRYVSVPIEVVSPAVSYVIKKMELFGIRVRIRDGNGKIGPTISDNGNIILDAEIRPDELYSFSEKIREIPGVIETGIFTSNLYDLIILGSDDGRIQIIEEGKASSS</sequence>
<reference evidence="3 4" key="1">
    <citation type="submission" date="2014-03" db="EMBL/GenBank/DDBJ databases">
        <title>Draft genome sequence of the novel thermoacidophilic archaea Acidianus copahuensis ALE1 strain, isolated from Copahue volcanic area in Neuquen Argentina.</title>
        <authorList>
            <person name="Urbieta M.S."/>
            <person name="Rascovan N."/>
            <person name="Castro C."/>
            <person name="Revale S."/>
            <person name="Giaveno M.A."/>
            <person name="Vazquez M.P."/>
            <person name="Donati E.R."/>
        </authorList>
    </citation>
    <scope>NUCLEOTIDE SEQUENCE [LARGE SCALE GENOMIC DNA]</scope>
    <source>
        <strain evidence="3 4">ALE1</strain>
    </source>
</reference>
<dbReference type="CDD" id="cd01398">
    <property type="entry name" value="RPI_A"/>
    <property type="match status" value="1"/>
</dbReference>